<evidence type="ECO:0000256" key="1">
    <source>
        <dbReference type="ARBA" id="ARBA00004651"/>
    </source>
</evidence>
<evidence type="ECO:0000256" key="3">
    <source>
        <dbReference type="ARBA" id="ARBA00022692"/>
    </source>
</evidence>
<feature type="transmembrane region" description="Helical" evidence="6">
    <location>
        <begin position="1018"/>
        <end position="1036"/>
    </location>
</feature>
<gene>
    <name evidence="7" type="ORF">ACFQL7_08025</name>
</gene>
<feature type="transmembrane region" description="Helical" evidence="6">
    <location>
        <begin position="439"/>
        <end position="459"/>
    </location>
</feature>
<name>A0ABD5YKA8_9EURY</name>
<dbReference type="Proteomes" id="UP001596417">
    <property type="component" value="Unassembled WGS sequence"/>
</dbReference>
<feature type="transmembrane region" description="Helical" evidence="6">
    <location>
        <begin position="526"/>
        <end position="545"/>
    </location>
</feature>
<feature type="transmembrane region" description="Helical" evidence="6">
    <location>
        <begin position="939"/>
        <end position="957"/>
    </location>
</feature>
<dbReference type="Pfam" id="PF02653">
    <property type="entry name" value="BPD_transp_2"/>
    <property type="match status" value="3"/>
</dbReference>
<feature type="transmembrane region" description="Helical" evidence="6">
    <location>
        <begin position="885"/>
        <end position="902"/>
    </location>
</feature>
<feature type="transmembrane region" description="Helical" evidence="6">
    <location>
        <begin position="465"/>
        <end position="480"/>
    </location>
</feature>
<dbReference type="RefSeq" id="WP_390205235.1">
    <property type="nucleotide sequence ID" value="NZ_JBHSZC010000001.1"/>
</dbReference>
<proteinExistence type="predicted"/>
<feature type="transmembrane region" description="Helical" evidence="6">
    <location>
        <begin position="414"/>
        <end position="432"/>
    </location>
</feature>
<reference evidence="7 8" key="1">
    <citation type="journal article" date="2019" name="Int. J. Syst. Evol. Microbiol.">
        <title>The Global Catalogue of Microorganisms (GCM) 10K type strain sequencing project: providing services to taxonomists for standard genome sequencing and annotation.</title>
        <authorList>
            <consortium name="The Broad Institute Genomics Platform"/>
            <consortium name="The Broad Institute Genome Sequencing Center for Infectious Disease"/>
            <person name="Wu L."/>
            <person name="Ma J."/>
        </authorList>
    </citation>
    <scope>NUCLEOTIDE SEQUENCE [LARGE SCALE GENOMIC DNA]</scope>
    <source>
        <strain evidence="7 8">RDMS1</strain>
    </source>
</reference>
<evidence type="ECO:0000313" key="8">
    <source>
        <dbReference type="Proteomes" id="UP001596417"/>
    </source>
</evidence>
<feature type="transmembrane region" description="Helical" evidence="6">
    <location>
        <begin position="176"/>
        <end position="197"/>
    </location>
</feature>
<feature type="transmembrane region" description="Helical" evidence="6">
    <location>
        <begin position="673"/>
        <end position="690"/>
    </location>
</feature>
<feature type="transmembrane region" description="Helical" evidence="6">
    <location>
        <begin position="12"/>
        <end position="34"/>
    </location>
</feature>
<dbReference type="CDD" id="cd06582">
    <property type="entry name" value="TM_PBP1_LivH_like"/>
    <property type="match status" value="1"/>
</dbReference>
<comment type="caution">
    <text evidence="7">The sequence shown here is derived from an EMBL/GenBank/DDBJ whole genome shotgun (WGS) entry which is preliminary data.</text>
</comment>
<keyword evidence="3 6" id="KW-0812">Transmembrane</keyword>
<feature type="transmembrane region" description="Helical" evidence="6">
    <location>
        <begin position="762"/>
        <end position="781"/>
    </location>
</feature>
<dbReference type="PANTHER" id="PTHR30482:SF10">
    <property type="entry name" value="HIGH-AFFINITY BRANCHED-CHAIN AMINO ACID TRANSPORT PROTEIN BRAE"/>
    <property type="match status" value="1"/>
</dbReference>
<dbReference type="AlphaFoldDB" id="A0ABD5YKA8"/>
<dbReference type="CDD" id="cd06581">
    <property type="entry name" value="TM_PBP1_LivM_like"/>
    <property type="match status" value="2"/>
</dbReference>
<keyword evidence="8" id="KW-1185">Reference proteome</keyword>
<dbReference type="PANTHER" id="PTHR30482">
    <property type="entry name" value="HIGH-AFFINITY BRANCHED-CHAIN AMINO ACID TRANSPORT SYSTEM PERMEASE"/>
    <property type="match status" value="1"/>
</dbReference>
<dbReference type="EMBL" id="JBHTAX010000001">
    <property type="protein sequence ID" value="MFC7189809.1"/>
    <property type="molecule type" value="Genomic_DNA"/>
</dbReference>
<evidence type="ECO:0000256" key="4">
    <source>
        <dbReference type="ARBA" id="ARBA00022989"/>
    </source>
</evidence>
<feature type="transmembrane region" description="Helical" evidence="6">
    <location>
        <begin position="629"/>
        <end position="653"/>
    </location>
</feature>
<accession>A0ABD5YKA8</accession>
<feature type="transmembrane region" description="Helical" evidence="6">
    <location>
        <begin position="793"/>
        <end position="812"/>
    </location>
</feature>
<feature type="transmembrane region" description="Helical" evidence="6">
    <location>
        <begin position="557"/>
        <end position="584"/>
    </location>
</feature>
<dbReference type="GO" id="GO:0005886">
    <property type="term" value="C:plasma membrane"/>
    <property type="evidence" value="ECO:0007669"/>
    <property type="project" value="UniProtKB-SubCell"/>
</dbReference>
<feature type="transmembrane region" description="Helical" evidence="6">
    <location>
        <begin position="729"/>
        <end position="750"/>
    </location>
</feature>
<feature type="transmembrane region" description="Helical" evidence="6">
    <location>
        <begin position="143"/>
        <end position="164"/>
    </location>
</feature>
<feature type="transmembrane region" description="Helical" evidence="6">
    <location>
        <begin position="702"/>
        <end position="723"/>
    </location>
</feature>
<feature type="transmembrane region" description="Helical" evidence="6">
    <location>
        <begin position="337"/>
        <end position="359"/>
    </location>
</feature>
<dbReference type="InterPro" id="IPR001851">
    <property type="entry name" value="ABC_transp_permease"/>
</dbReference>
<feature type="transmembrane region" description="Helical" evidence="6">
    <location>
        <begin position="259"/>
        <end position="279"/>
    </location>
</feature>
<feature type="transmembrane region" description="Helical" evidence="6">
    <location>
        <begin position="299"/>
        <end position="317"/>
    </location>
</feature>
<comment type="subcellular location">
    <subcellularLocation>
        <location evidence="1">Cell membrane</location>
        <topology evidence="1">Multi-pass membrane protein</topology>
    </subcellularLocation>
</comment>
<dbReference type="InterPro" id="IPR043428">
    <property type="entry name" value="LivM-like"/>
</dbReference>
<organism evidence="7 8">
    <name type="scientific">Halocatena marina</name>
    <dbReference type="NCBI Taxonomy" id="2934937"/>
    <lineage>
        <taxon>Archaea</taxon>
        <taxon>Methanobacteriati</taxon>
        <taxon>Methanobacteriota</taxon>
        <taxon>Stenosarchaea group</taxon>
        <taxon>Halobacteria</taxon>
        <taxon>Halobacteriales</taxon>
        <taxon>Natronomonadaceae</taxon>
        <taxon>Halocatena</taxon>
    </lineage>
</organism>
<evidence type="ECO:0000313" key="7">
    <source>
        <dbReference type="EMBL" id="MFC7189809.1"/>
    </source>
</evidence>
<keyword evidence="2" id="KW-1003">Cell membrane</keyword>
<sequence>MIVSPPTGIPNAVLTGIVTGSIIAMGAIGLALVYSIAEVPNFAHGELLMVGAFIALFVNKPGSVPLFGALATGQRSVGIGGFVVLFLLGGLGVLAILYLLGGRSALRGSWWPKQPPAGVAFVVHLLLAVVVGAAVAVGVPSIWAGLLLAAVLVGVIAPLTEKIIYRKFRDKDAELATMLIVSLGVSFILRFGTQAIYGGGSRNFALPPVSEIFGSAVYVTAAKFFDFYVTASGLILQLRDSGPTAGEGLNSVPVFTVGYSWPVIVVLSLLVIGLTVGAFVYRKRMAGGYTEAQTIGPKLAGVITFVVSLIVLGWLLAGSRTVPQTAADFVYATRFRVFPLKMFIVLIALLMMTSLHVLLQETKLGTAMRASSDNLSLAKVTGINTDRVMMATWIIAGVFAGIAGVLLGLTLARVQVNIGFFLLLPMFAAVILGGIRSIYGVIIGSYVVGLAMDVGFTVLPVGNNYRVPIAFVVLFIVLLVKPEGIVGGTDMAISGSLVAFGISVGIFAILALGMNIKFGYTGLLEIGHVAFYLLGGYMTALLVLPPTSPGQQYILGLGLPWIVAIVLASLFAGVIGALVSLPAIRLREDYLAITLLGMAYIVQQLFRSERWLANGPRALAGFERPLNNLFPVPGETLGSAIVFGVLVALFWMAATYALARLPSITKFDSARRMIVNGTFALTTLGVGYFFGRRAHKADNQMVNVLIAGFLAGVIATVATVVTPAAINELIALVFVGTFSLFTWVYAYVSVRRYFSEATASDALYGLALTVLFFVSLAPLIVLGNDQNEMTSAIGMLLTVVLLAAYVYGLVYLSRNWDRYGSDNVNLVTIVGIGAVWLFIVRYFGVSLISPLQNGGVGSAILSTFQNLIWMLQFHQSLGIGIEYDRFLLVMVFSTLGLMYYLSETAVQSPFGRVLKAIREDEDVATALGKNTFTYKVQSMAVGSAIAGFAGGLTAIQFQSLTWSIFRMDVTFFVLLMVIIGGTANNRGAILGSVIFWSFSRATSDLAEFFPAAAGSSIRALRLVIIGALLIVILYYRPEGIWGEEHRTIEVDSE</sequence>
<keyword evidence="4 6" id="KW-1133">Transmembrane helix</keyword>
<protein>
    <submittedName>
        <fullName evidence="7">ABC transporter permease</fullName>
    </submittedName>
</protein>
<evidence type="ECO:0000256" key="6">
    <source>
        <dbReference type="SAM" id="Phobius"/>
    </source>
</evidence>
<feature type="transmembrane region" description="Helical" evidence="6">
    <location>
        <begin position="969"/>
        <end position="998"/>
    </location>
</feature>
<feature type="transmembrane region" description="Helical" evidence="6">
    <location>
        <begin position="388"/>
        <end position="408"/>
    </location>
</feature>
<feature type="transmembrane region" description="Helical" evidence="6">
    <location>
        <begin position="78"/>
        <end position="99"/>
    </location>
</feature>
<feature type="transmembrane region" description="Helical" evidence="6">
    <location>
        <begin position="824"/>
        <end position="843"/>
    </location>
</feature>
<evidence type="ECO:0000256" key="2">
    <source>
        <dbReference type="ARBA" id="ARBA00022475"/>
    </source>
</evidence>
<feature type="transmembrane region" description="Helical" evidence="6">
    <location>
        <begin position="492"/>
        <end position="514"/>
    </location>
</feature>
<keyword evidence="5 6" id="KW-0472">Membrane</keyword>
<evidence type="ECO:0000256" key="5">
    <source>
        <dbReference type="ARBA" id="ARBA00023136"/>
    </source>
</evidence>